<name>A0A101PSD3_STRCK</name>
<reference evidence="1 2" key="1">
    <citation type="submission" date="2015-10" db="EMBL/GenBank/DDBJ databases">
        <title>Draft genome sequence of Streptomyces corchorusii DSM 40340, type strain for the species Streptomyces corchorusii.</title>
        <authorList>
            <person name="Ruckert C."/>
            <person name="Winkler A."/>
            <person name="Kalinowski J."/>
            <person name="Kampfer P."/>
            <person name="Glaeser S."/>
        </authorList>
    </citation>
    <scope>NUCLEOTIDE SEQUENCE [LARGE SCALE GENOMIC DNA]</scope>
    <source>
        <strain evidence="1 2">DSM 40340</strain>
    </source>
</reference>
<proteinExistence type="predicted"/>
<organism evidence="1 2">
    <name type="scientific">Streptomyces corchorusii</name>
    <name type="common">Streptomyces chibaensis</name>
    <dbReference type="NCBI Taxonomy" id="1903"/>
    <lineage>
        <taxon>Bacteria</taxon>
        <taxon>Bacillati</taxon>
        <taxon>Actinomycetota</taxon>
        <taxon>Actinomycetes</taxon>
        <taxon>Kitasatosporales</taxon>
        <taxon>Streptomycetaceae</taxon>
        <taxon>Streptomyces</taxon>
    </lineage>
</organism>
<sequence>MTVPSWVDQVREVLDDPTDTHDGRGRLPAEVPFAVVHHWHAGAVADLVGEAVARNGGDLARHNALRAAHRRAAAGEPVAGDVWSALLEPVLREVYGLAYPRERVHRRASSAAVAFARTRGWSTEEAEHYGETYARMNTEVSERVHAEANAIANAAAYAVAFAAGDAREYARAWPFALVQAWIAAYTGPDGAAEGVAAREARARLRDGLSEAVTRAVT</sequence>
<protein>
    <recommendedName>
        <fullName evidence="3">SpcZ</fullName>
    </recommendedName>
</protein>
<dbReference type="EMBL" id="LMWP01000051">
    <property type="protein sequence ID" value="KUN16763.1"/>
    <property type="molecule type" value="Genomic_DNA"/>
</dbReference>
<evidence type="ECO:0000313" key="1">
    <source>
        <dbReference type="EMBL" id="KUN16763.1"/>
    </source>
</evidence>
<accession>A0A101PSD3</accession>
<dbReference type="Proteomes" id="UP000053398">
    <property type="component" value="Unassembled WGS sequence"/>
</dbReference>
<dbReference type="RefSeq" id="WP_059266499.1">
    <property type="nucleotide sequence ID" value="NZ_KQ948372.1"/>
</dbReference>
<dbReference type="AlphaFoldDB" id="A0A101PSD3"/>
<evidence type="ECO:0000313" key="2">
    <source>
        <dbReference type="Proteomes" id="UP000053398"/>
    </source>
</evidence>
<evidence type="ECO:0008006" key="3">
    <source>
        <dbReference type="Google" id="ProtNLM"/>
    </source>
</evidence>
<comment type="caution">
    <text evidence="1">The sequence shown here is derived from an EMBL/GenBank/DDBJ whole genome shotgun (WGS) entry which is preliminary data.</text>
</comment>
<gene>
    <name evidence="1" type="ORF">AQJ11_38880</name>
</gene>
<keyword evidence="2" id="KW-1185">Reference proteome</keyword>